<dbReference type="PROSITE" id="PS51186">
    <property type="entry name" value="GNAT"/>
    <property type="match status" value="1"/>
</dbReference>
<name>A0AAV3P771_LITER</name>
<evidence type="ECO:0000259" key="1">
    <source>
        <dbReference type="PROSITE" id="PS51186"/>
    </source>
</evidence>
<evidence type="ECO:0000313" key="3">
    <source>
        <dbReference type="Proteomes" id="UP001454036"/>
    </source>
</evidence>
<keyword evidence="2" id="KW-0808">Transferase</keyword>
<dbReference type="Pfam" id="PF00583">
    <property type="entry name" value="Acetyltransf_1"/>
    <property type="match status" value="1"/>
</dbReference>
<organism evidence="2 3">
    <name type="scientific">Lithospermum erythrorhizon</name>
    <name type="common">Purple gromwell</name>
    <name type="synonym">Lithospermum officinale var. erythrorhizon</name>
    <dbReference type="NCBI Taxonomy" id="34254"/>
    <lineage>
        <taxon>Eukaryota</taxon>
        <taxon>Viridiplantae</taxon>
        <taxon>Streptophyta</taxon>
        <taxon>Embryophyta</taxon>
        <taxon>Tracheophyta</taxon>
        <taxon>Spermatophyta</taxon>
        <taxon>Magnoliopsida</taxon>
        <taxon>eudicotyledons</taxon>
        <taxon>Gunneridae</taxon>
        <taxon>Pentapetalae</taxon>
        <taxon>asterids</taxon>
        <taxon>lamiids</taxon>
        <taxon>Boraginales</taxon>
        <taxon>Boraginaceae</taxon>
        <taxon>Boraginoideae</taxon>
        <taxon>Lithospermeae</taxon>
        <taxon>Lithospermum</taxon>
    </lineage>
</organism>
<dbReference type="InterPro" id="IPR016181">
    <property type="entry name" value="Acyl_CoA_acyltransferase"/>
</dbReference>
<dbReference type="CDD" id="cd04301">
    <property type="entry name" value="NAT_SF"/>
    <property type="match status" value="1"/>
</dbReference>
<dbReference type="Gene3D" id="3.40.630.30">
    <property type="match status" value="1"/>
</dbReference>
<protein>
    <submittedName>
        <fullName evidence="2">Acyltransferase</fullName>
    </submittedName>
</protein>
<dbReference type="PANTHER" id="PTHR47426">
    <property type="entry name" value="ACYL-COA N-ACYLTRANSFERASES (NAT) SUPERFAMILY PROTEIN"/>
    <property type="match status" value="1"/>
</dbReference>
<keyword evidence="2" id="KW-0012">Acyltransferase</keyword>
<dbReference type="PANTHER" id="PTHR47426:SF3">
    <property type="entry name" value="GCN5-RELATED N-ACETYLTRANSFERASE 6, CHLOROPLASTIC"/>
    <property type="match status" value="1"/>
</dbReference>
<proteinExistence type="predicted"/>
<dbReference type="EMBL" id="BAABME010031900">
    <property type="protein sequence ID" value="GAA0147517.1"/>
    <property type="molecule type" value="Genomic_DNA"/>
</dbReference>
<sequence length="122" mass="13757">MYCGHFNVNKKNDLSPGSKIHFLQEHVKTFLFSNIDGKTSNPYSYISNLCVAKQARRQGIASNMLRVALLSAKAKGVDQVFVHVHKHNEPAQELYEKIGFEVAEEASIELSGEQTYLLQMKT</sequence>
<dbReference type="SUPFAM" id="SSF55729">
    <property type="entry name" value="Acyl-CoA N-acyltransferases (Nat)"/>
    <property type="match status" value="1"/>
</dbReference>
<dbReference type="AlphaFoldDB" id="A0AAV3P771"/>
<comment type="caution">
    <text evidence="2">The sequence shown here is derived from an EMBL/GenBank/DDBJ whole genome shotgun (WGS) entry which is preliminary data.</text>
</comment>
<gene>
    <name evidence="2" type="ORF">LIER_42959</name>
</gene>
<dbReference type="InterPro" id="IPR000182">
    <property type="entry name" value="GNAT_dom"/>
</dbReference>
<feature type="domain" description="N-acetyltransferase" evidence="1">
    <location>
        <begin position="1"/>
        <end position="122"/>
    </location>
</feature>
<keyword evidence="3" id="KW-1185">Reference proteome</keyword>
<evidence type="ECO:0000313" key="2">
    <source>
        <dbReference type="EMBL" id="GAA0147517.1"/>
    </source>
</evidence>
<dbReference type="GO" id="GO:0016747">
    <property type="term" value="F:acyltransferase activity, transferring groups other than amino-acyl groups"/>
    <property type="evidence" value="ECO:0007669"/>
    <property type="project" value="InterPro"/>
</dbReference>
<accession>A0AAV3P771</accession>
<reference evidence="2 3" key="1">
    <citation type="submission" date="2024-01" db="EMBL/GenBank/DDBJ databases">
        <title>The complete chloroplast genome sequence of Lithospermum erythrorhizon: insights into the phylogenetic relationship among Boraginaceae species and the maternal lineages of purple gromwells.</title>
        <authorList>
            <person name="Okada T."/>
            <person name="Watanabe K."/>
        </authorList>
    </citation>
    <scope>NUCLEOTIDE SEQUENCE [LARGE SCALE GENOMIC DNA]</scope>
</reference>
<dbReference type="Proteomes" id="UP001454036">
    <property type="component" value="Unassembled WGS sequence"/>
</dbReference>